<comment type="similarity">
    <text evidence="1">Belongs to the E.coli NlpD/Haemophilus LppB family.</text>
</comment>
<dbReference type="SUPFAM" id="SSF51261">
    <property type="entry name" value="Duplicated hybrid motif"/>
    <property type="match status" value="1"/>
</dbReference>
<dbReference type="Gene3D" id="2.70.70.10">
    <property type="entry name" value="Glucose Permease (Domain IIA)"/>
    <property type="match status" value="1"/>
</dbReference>
<dbReference type="CDD" id="cd12797">
    <property type="entry name" value="M23_peptidase"/>
    <property type="match status" value="1"/>
</dbReference>
<dbReference type="PANTHER" id="PTHR21666">
    <property type="entry name" value="PEPTIDASE-RELATED"/>
    <property type="match status" value="1"/>
</dbReference>
<dbReference type="PROSITE" id="PS51782">
    <property type="entry name" value="LYSM"/>
    <property type="match status" value="1"/>
</dbReference>
<dbReference type="OrthoDB" id="9795421at2"/>
<reference evidence="3 4" key="1">
    <citation type="submission" date="2015-11" db="EMBL/GenBank/DDBJ databases">
        <title>Genomic analysis of 38 Legionella species identifies large and diverse effector repertoires.</title>
        <authorList>
            <person name="Burstein D."/>
            <person name="Amaro F."/>
            <person name="Zusman T."/>
            <person name="Lifshitz Z."/>
            <person name="Cohen O."/>
            <person name="Gilbert J.A."/>
            <person name="Pupko T."/>
            <person name="Shuman H.A."/>
            <person name="Segal G."/>
        </authorList>
    </citation>
    <scope>NUCLEOTIDE SEQUENCE [LARGE SCALE GENOMIC DNA]</scope>
    <source>
        <strain evidence="3 4">ATCC 49504</strain>
    </source>
</reference>
<dbReference type="Pfam" id="PF01551">
    <property type="entry name" value="Peptidase_M23"/>
    <property type="match status" value="1"/>
</dbReference>
<dbReference type="InterPro" id="IPR018392">
    <property type="entry name" value="LysM"/>
</dbReference>
<protein>
    <submittedName>
        <fullName evidence="3">Uncharacterized protein</fullName>
    </submittedName>
</protein>
<organism evidence="3 4">
    <name type="scientific">Legionella geestiana</name>
    <dbReference type="NCBI Taxonomy" id="45065"/>
    <lineage>
        <taxon>Bacteria</taxon>
        <taxon>Pseudomonadati</taxon>
        <taxon>Pseudomonadota</taxon>
        <taxon>Gammaproteobacteria</taxon>
        <taxon>Legionellales</taxon>
        <taxon>Legionellaceae</taxon>
        <taxon>Legionella</taxon>
    </lineage>
</organism>
<dbReference type="EMBL" id="LNYC01000001">
    <property type="protein sequence ID" value="KTD04882.1"/>
    <property type="molecule type" value="Genomic_DNA"/>
</dbReference>
<evidence type="ECO:0000313" key="4">
    <source>
        <dbReference type="Proteomes" id="UP000054785"/>
    </source>
</evidence>
<comment type="caution">
    <text evidence="3">The sequence shown here is derived from an EMBL/GenBank/DDBJ whole genome shotgun (WGS) entry which is preliminary data.</text>
</comment>
<dbReference type="AlphaFoldDB" id="A0A0W0UAB8"/>
<dbReference type="RefSeq" id="WP_035903653.1">
    <property type="nucleotide sequence ID" value="NZ_CAAAHN010000003.1"/>
</dbReference>
<dbReference type="PROSITE" id="PS51257">
    <property type="entry name" value="PROKAR_LIPOPROTEIN"/>
    <property type="match status" value="1"/>
</dbReference>
<accession>A0A0W0UAB8</accession>
<evidence type="ECO:0000256" key="1">
    <source>
        <dbReference type="ARBA" id="ARBA00038420"/>
    </source>
</evidence>
<dbReference type="InterPro" id="IPR036779">
    <property type="entry name" value="LysM_dom_sf"/>
</dbReference>
<dbReference type="STRING" id="45065.Lgee_0066"/>
<dbReference type="PANTHER" id="PTHR21666:SF263">
    <property type="entry name" value="MUREIN HYDROLASE ACTIVATOR NLPD"/>
    <property type="match status" value="1"/>
</dbReference>
<dbReference type="Proteomes" id="UP000054785">
    <property type="component" value="Unassembled WGS sequence"/>
</dbReference>
<gene>
    <name evidence="3" type="ORF">Lgee_0066</name>
</gene>
<evidence type="ECO:0000313" key="3">
    <source>
        <dbReference type="EMBL" id="KTD04882.1"/>
    </source>
</evidence>
<dbReference type="PATRIC" id="fig|45065.4.peg.70"/>
<dbReference type="GO" id="GO:0004222">
    <property type="term" value="F:metalloendopeptidase activity"/>
    <property type="evidence" value="ECO:0007669"/>
    <property type="project" value="TreeGrafter"/>
</dbReference>
<evidence type="ECO:0000256" key="2">
    <source>
        <dbReference type="SAM" id="MobiDB-lite"/>
    </source>
</evidence>
<dbReference type="CDD" id="cd00118">
    <property type="entry name" value="LysM"/>
    <property type="match status" value="1"/>
</dbReference>
<dbReference type="InterPro" id="IPR016047">
    <property type="entry name" value="M23ase_b-sheet_dom"/>
</dbReference>
<dbReference type="InterPro" id="IPR011055">
    <property type="entry name" value="Dup_hybrid_motif"/>
</dbReference>
<dbReference type="Gene3D" id="3.10.350.10">
    <property type="entry name" value="LysM domain"/>
    <property type="match status" value="1"/>
</dbReference>
<sequence length="261" mass="28536">MNLLRYVALTGFAVFVSGCGQRGAPAPVEELSWRPWSVNQTTHTVRRGETLYAIAFRYERDYHALARLNGLRPPFALHPGQVLRLNVPRVAPRGVSTTYRPVSRPSVQRRPSTPAPARPSNVARQTPVARMPVMGGGSWIWPAQGRLAATFAPEAGRKGIDIAGKKGDRIVAASSGIVAYAGSGLAGYGNLVIIRHNNQFLTAYANNARNLVKEGQSIKAGQVIAEMGVMDRRYWGVHFEIRRYGQPVNPLGYLRRLPASG</sequence>
<dbReference type="InterPro" id="IPR050570">
    <property type="entry name" value="Cell_wall_metabolism_enzyme"/>
</dbReference>
<feature type="compositionally biased region" description="Low complexity" evidence="2">
    <location>
        <begin position="100"/>
        <end position="112"/>
    </location>
</feature>
<dbReference type="Pfam" id="PF01476">
    <property type="entry name" value="LysM"/>
    <property type="match status" value="1"/>
</dbReference>
<name>A0A0W0UAB8_9GAMM</name>
<keyword evidence="4" id="KW-1185">Reference proteome</keyword>
<dbReference type="SMART" id="SM00257">
    <property type="entry name" value="LysM"/>
    <property type="match status" value="1"/>
</dbReference>
<feature type="region of interest" description="Disordered" evidence="2">
    <location>
        <begin position="96"/>
        <end position="125"/>
    </location>
</feature>
<proteinExistence type="inferred from homology"/>